<gene>
    <name evidence="1" type="ORF">LSAT_V11C600312690</name>
</gene>
<dbReference type="Proteomes" id="UP000235145">
    <property type="component" value="Unassembled WGS sequence"/>
</dbReference>
<evidence type="ECO:0000313" key="2">
    <source>
        <dbReference type="Proteomes" id="UP000235145"/>
    </source>
</evidence>
<accession>A0A9R1V6J8</accession>
<dbReference type="AlphaFoldDB" id="A0A9R1V6J8"/>
<proteinExistence type="predicted"/>
<protein>
    <submittedName>
        <fullName evidence="1">Uncharacterized protein</fullName>
    </submittedName>
</protein>
<sequence length="182" mass="20826">MSKMYEVEDDPQVYRRACIDMFEGLGPKNLKADLFIRTCALHNDIEAIQAANEDHLEAIYLLGMIYISRGSHQCDAGLQLLDAYFGWAVQDEGEYTSIVDSAKEFFRAVDVVHRLTTNNITFQCEDPHHSVKGALAIGHEEDEGRQRYYTPLVYATYYQFKNISFKPYLTNSNDHNNNSSIV</sequence>
<reference evidence="1 2" key="1">
    <citation type="journal article" date="2017" name="Nat. Commun.">
        <title>Genome assembly with in vitro proximity ligation data and whole-genome triplication in lettuce.</title>
        <authorList>
            <person name="Reyes-Chin-Wo S."/>
            <person name="Wang Z."/>
            <person name="Yang X."/>
            <person name="Kozik A."/>
            <person name="Arikit S."/>
            <person name="Song C."/>
            <person name="Xia L."/>
            <person name="Froenicke L."/>
            <person name="Lavelle D.O."/>
            <person name="Truco M.J."/>
            <person name="Xia R."/>
            <person name="Zhu S."/>
            <person name="Xu C."/>
            <person name="Xu H."/>
            <person name="Xu X."/>
            <person name="Cox K."/>
            <person name="Korf I."/>
            <person name="Meyers B.C."/>
            <person name="Michelmore R.W."/>
        </authorList>
    </citation>
    <scope>NUCLEOTIDE SEQUENCE [LARGE SCALE GENOMIC DNA]</scope>
    <source>
        <strain evidence="2">cv. Salinas</strain>
        <tissue evidence="1">Seedlings</tissue>
    </source>
</reference>
<evidence type="ECO:0000313" key="1">
    <source>
        <dbReference type="EMBL" id="KAJ0201157.1"/>
    </source>
</evidence>
<organism evidence="1 2">
    <name type="scientific">Lactuca sativa</name>
    <name type="common">Garden lettuce</name>
    <dbReference type="NCBI Taxonomy" id="4236"/>
    <lineage>
        <taxon>Eukaryota</taxon>
        <taxon>Viridiplantae</taxon>
        <taxon>Streptophyta</taxon>
        <taxon>Embryophyta</taxon>
        <taxon>Tracheophyta</taxon>
        <taxon>Spermatophyta</taxon>
        <taxon>Magnoliopsida</taxon>
        <taxon>eudicotyledons</taxon>
        <taxon>Gunneridae</taxon>
        <taxon>Pentapetalae</taxon>
        <taxon>asterids</taxon>
        <taxon>campanulids</taxon>
        <taxon>Asterales</taxon>
        <taxon>Asteraceae</taxon>
        <taxon>Cichorioideae</taxon>
        <taxon>Cichorieae</taxon>
        <taxon>Lactucinae</taxon>
        <taxon>Lactuca</taxon>
    </lineage>
</organism>
<keyword evidence="2" id="KW-1185">Reference proteome</keyword>
<comment type="caution">
    <text evidence="1">The sequence shown here is derived from an EMBL/GenBank/DDBJ whole genome shotgun (WGS) entry which is preliminary data.</text>
</comment>
<name>A0A9R1V6J8_LACSA</name>
<dbReference type="EMBL" id="NBSK02000006">
    <property type="protein sequence ID" value="KAJ0201157.1"/>
    <property type="molecule type" value="Genomic_DNA"/>
</dbReference>